<evidence type="ECO:0000313" key="1">
    <source>
        <dbReference type="EMBL" id="RHN65725.1"/>
    </source>
</evidence>
<organism evidence="1">
    <name type="scientific">Medicago truncatula</name>
    <name type="common">Barrel medic</name>
    <name type="synonym">Medicago tribuloides</name>
    <dbReference type="NCBI Taxonomy" id="3880"/>
    <lineage>
        <taxon>Eukaryota</taxon>
        <taxon>Viridiplantae</taxon>
        <taxon>Streptophyta</taxon>
        <taxon>Embryophyta</taxon>
        <taxon>Tracheophyta</taxon>
        <taxon>Spermatophyta</taxon>
        <taxon>Magnoliopsida</taxon>
        <taxon>eudicotyledons</taxon>
        <taxon>Gunneridae</taxon>
        <taxon>Pentapetalae</taxon>
        <taxon>rosids</taxon>
        <taxon>fabids</taxon>
        <taxon>Fabales</taxon>
        <taxon>Fabaceae</taxon>
        <taxon>Papilionoideae</taxon>
        <taxon>50 kb inversion clade</taxon>
        <taxon>NPAAA clade</taxon>
        <taxon>Hologalegina</taxon>
        <taxon>IRL clade</taxon>
        <taxon>Trifolieae</taxon>
        <taxon>Medicago</taxon>
    </lineage>
</organism>
<dbReference type="Gramene" id="rna13603">
    <property type="protein sequence ID" value="RHN65725.1"/>
    <property type="gene ID" value="gene13603"/>
</dbReference>
<protein>
    <submittedName>
        <fullName evidence="1">Uncharacterized protein</fullName>
    </submittedName>
</protein>
<comment type="caution">
    <text evidence="1">The sequence shown here is derived from an EMBL/GenBank/DDBJ whole genome shotgun (WGS) entry which is preliminary data.</text>
</comment>
<gene>
    <name evidence="1" type="ORF">MtrunA17_Chr3g0083061</name>
</gene>
<dbReference type="EMBL" id="PSQE01000003">
    <property type="protein sequence ID" value="RHN65725.1"/>
    <property type="molecule type" value="Genomic_DNA"/>
</dbReference>
<dbReference type="Proteomes" id="UP000265566">
    <property type="component" value="Chromosome 3"/>
</dbReference>
<name>A0A396IPA8_MEDTR</name>
<sequence length="100" mass="11077">MFLIGQVASSSPRTACTYQFAYIIGRVPSSIQEQLVPVNMFPFGQVASSIQEQLVPVYLFLSGGVTSSHPRTSSHLFICLCFRSSDQFESKNNSYLSTFP</sequence>
<dbReference type="AlphaFoldDB" id="A0A396IPA8"/>
<proteinExistence type="predicted"/>
<reference evidence="1" key="1">
    <citation type="journal article" date="2018" name="Nat. Plants">
        <title>Whole-genome landscape of Medicago truncatula symbiotic genes.</title>
        <authorList>
            <person name="Pecrix Y."/>
            <person name="Gamas P."/>
            <person name="Carrere S."/>
        </authorList>
    </citation>
    <scope>NUCLEOTIDE SEQUENCE</scope>
    <source>
        <tissue evidence="1">Leaves</tissue>
    </source>
</reference>
<accession>A0A396IPA8</accession>